<dbReference type="GO" id="GO:0051539">
    <property type="term" value="F:4 iron, 4 sulfur cluster binding"/>
    <property type="evidence" value="ECO:0007669"/>
    <property type="project" value="UniProtKB-UniRule"/>
</dbReference>
<keyword evidence="1 6" id="KW-0004">4Fe-4S</keyword>
<evidence type="ECO:0000256" key="4">
    <source>
        <dbReference type="ARBA" id="ARBA00023004"/>
    </source>
</evidence>
<dbReference type="SUPFAM" id="SSF46548">
    <property type="entry name" value="alpha-helical ferredoxin"/>
    <property type="match status" value="1"/>
</dbReference>
<dbReference type="InterPro" id="IPR017896">
    <property type="entry name" value="4Fe4S_Fe-S-bd"/>
</dbReference>
<comment type="function">
    <text evidence="6">Component of a complex that catalyzes the oxidation of glycolate to glyoxylate.</text>
</comment>
<dbReference type="RefSeq" id="WP_113543430.1">
    <property type="nucleotide sequence ID" value="NZ_WIEC01000010.1"/>
</dbReference>
<evidence type="ECO:0000259" key="7">
    <source>
        <dbReference type="PROSITE" id="PS51379"/>
    </source>
</evidence>
<comment type="catalytic activity">
    <reaction evidence="6">
        <text>(R)-lactate + A = pyruvate + AH2</text>
        <dbReference type="Rhea" id="RHEA:15089"/>
        <dbReference type="ChEBI" id="CHEBI:13193"/>
        <dbReference type="ChEBI" id="CHEBI:15361"/>
        <dbReference type="ChEBI" id="CHEBI:16004"/>
        <dbReference type="ChEBI" id="CHEBI:17499"/>
    </reaction>
</comment>
<dbReference type="EMBL" id="WIEZ01000015">
    <property type="protein sequence ID" value="NKM48208.1"/>
    <property type="molecule type" value="Genomic_DNA"/>
</dbReference>
<name>A0A8I2KHB1_RHILV</name>
<keyword evidence="8" id="KW-0560">Oxidoreductase</keyword>
<dbReference type="PIRSF" id="PIRSF000139">
    <property type="entry name" value="Glc_ox_4Fe-4S"/>
    <property type="match status" value="1"/>
</dbReference>
<evidence type="ECO:0000256" key="3">
    <source>
        <dbReference type="ARBA" id="ARBA00022737"/>
    </source>
</evidence>
<evidence type="ECO:0000256" key="1">
    <source>
        <dbReference type="ARBA" id="ARBA00022485"/>
    </source>
</evidence>
<keyword evidence="2 6" id="KW-0479">Metal-binding</keyword>
<dbReference type="InterPro" id="IPR012257">
    <property type="entry name" value="Glc_ox_4Fe-4S"/>
</dbReference>
<dbReference type="PANTHER" id="PTHR32479">
    <property type="entry name" value="GLYCOLATE OXIDASE IRON-SULFUR SUBUNIT"/>
    <property type="match status" value="1"/>
</dbReference>
<comment type="caution">
    <text evidence="8">The sequence shown here is derived from an EMBL/GenBank/DDBJ whole genome shotgun (WGS) entry which is preliminary data.</text>
</comment>
<feature type="domain" description="4Fe-4S ferredoxin-type" evidence="7">
    <location>
        <begin position="14"/>
        <end position="45"/>
    </location>
</feature>
<dbReference type="PANTHER" id="PTHR32479:SF17">
    <property type="entry name" value="GLYCOLATE OXIDASE IRON-SULFUR SUBUNIT"/>
    <property type="match status" value="1"/>
</dbReference>
<keyword evidence="6" id="KW-0249">Electron transport</keyword>
<comment type="cofactor">
    <cofactor evidence="6">
        <name>[4Fe-4S] cluster</name>
        <dbReference type="ChEBI" id="CHEBI:49883"/>
    </cofactor>
    <text evidence="6">Binds 2 [4Fe-4S] clusters.</text>
</comment>
<evidence type="ECO:0000313" key="9">
    <source>
        <dbReference type="Proteomes" id="UP000662259"/>
    </source>
</evidence>
<keyword evidence="6" id="KW-0813">Transport</keyword>
<dbReference type="InterPro" id="IPR004017">
    <property type="entry name" value="Cys_rich_dom"/>
</dbReference>
<protein>
    <recommendedName>
        <fullName evidence="6">Glycolate oxidase iron-sulfur subunit</fullName>
        <ecNumber evidence="6">1.1.99.14</ecNumber>
    </recommendedName>
</protein>
<dbReference type="Pfam" id="PF02754">
    <property type="entry name" value="CCG"/>
    <property type="match status" value="2"/>
</dbReference>
<dbReference type="GO" id="GO:0046872">
    <property type="term" value="F:metal ion binding"/>
    <property type="evidence" value="ECO:0007669"/>
    <property type="project" value="UniProtKB-UniRule"/>
</dbReference>
<sequence length="457" mass="49612">MKTNFTVEQLKDPELAEANEILKTCVHYGFCTNTCPTYVVTRDENESPRGRIDLIREMLEDGGAPKSSTVQHIDSCLSCLSCMTTCAADVDYVHLIDKARVHVEEHYDRPIIDRLLRSALAATIPYPKRFSAALKLGRIGRRFGKLAPKQLRPLLDLVPDALAEDILAPQLFKAEGERRYRVAILAGCAQQVLNGNINAATIRILQRHGCDVVVAKGAGCCGSLALHMGRDEQAKASATRNVTAWQQELAVGGLDAIIVNSSGCGTTIKDYGHLFQRDSNASEAREVAAKACDITEFLCKIGLNVPESPLPYVVAYHDPCSMQHGQKVKSQPRQMLRKAGFTVQDVPEGHFCCGSAGTYNMLQPEMAAKLGQRKADHIASTTHHLVATGNIGCMTQIQKYLGKPVVHSVELLDWATGGPMPPAVVGVDLPDPASLVEIPKDVPQQAATPAPISDGFW</sequence>
<proteinExistence type="predicted"/>
<comment type="catalytic activity">
    <reaction evidence="6">
        <text>glycolate + A = glyoxylate + AH2</text>
        <dbReference type="Rhea" id="RHEA:21264"/>
        <dbReference type="ChEBI" id="CHEBI:13193"/>
        <dbReference type="ChEBI" id="CHEBI:17499"/>
        <dbReference type="ChEBI" id="CHEBI:29805"/>
        <dbReference type="ChEBI" id="CHEBI:36655"/>
        <dbReference type="EC" id="1.1.99.14"/>
    </reaction>
</comment>
<dbReference type="Gene3D" id="1.10.1060.10">
    <property type="entry name" value="Alpha-helical ferredoxin"/>
    <property type="match status" value="1"/>
</dbReference>
<dbReference type="EC" id="1.1.99.14" evidence="6"/>
<dbReference type="PROSITE" id="PS51379">
    <property type="entry name" value="4FE4S_FER_2"/>
    <property type="match status" value="1"/>
</dbReference>
<accession>A0A8I2KHB1</accession>
<dbReference type="GO" id="GO:0019154">
    <property type="term" value="F:glycolate dehydrogenase activity"/>
    <property type="evidence" value="ECO:0007669"/>
    <property type="project" value="UniProtKB-EC"/>
</dbReference>
<gene>
    <name evidence="8" type="primary">glcF</name>
    <name evidence="8" type="ORF">GFL91_25220</name>
</gene>
<evidence type="ECO:0000256" key="6">
    <source>
        <dbReference type="PIRNR" id="PIRNR000139"/>
    </source>
</evidence>
<dbReference type="Pfam" id="PF13183">
    <property type="entry name" value="Fer4_8"/>
    <property type="match status" value="1"/>
</dbReference>
<organism evidence="8 9">
    <name type="scientific">Rhizobium leguminosarum bv. viciae</name>
    <dbReference type="NCBI Taxonomy" id="387"/>
    <lineage>
        <taxon>Bacteria</taxon>
        <taxon>Pseudomonadati</taxon>
        <taxon>Pseudomonadota</taxon>
        <taxon>Alphaproteobacteria</taxon>
        <taxon>Hyphomicrobiales</taxon>
        <taxon>Rhizobiaceae</taxon>
        <taxon>Rhizobium/Agrobacterium group</taxon>
        <taxon>Rhizobium</taxon>
    </lineage>
</organism>
<reference evidence="8" key="1">
    <citation type="submission" date="2019-10" db="EMBL/GenBank/DDBJ databases">
        <title>Rhizobium leguminosarum symbiovar viciae collection.</title>
        <authorList>
            <person name="Boivin S."/>
            <person name="Lepetit M."/>
        </authorList>
    </citation>
    <scope>NUCLEOTIDE SEQUENCE</scope>
    <source>
        <strain evidence="8">L143</strain>
    </source>
</reference>
<dbReference type="AlphaFoldDB" id="A0A8I2KHB1"/>
<evidence type="ECO:0000313" key="8">
    <source>
        <dbReference type="EMBL" id="NKM48208.1"/>
    </source>
</evidence>
<dbReference type="InterPro" id="IPR009051">
    <property type="entry name" value="Helical_ferredxn"/>
</dbReference>
<keyword evidence="4 6" id="KW-0408">Iron</keyword>
<dbReference type="NCBIfam" id="NF008434">
    <property type="entry name" value="PRK11274.1"/>
    <property type="match status" value="1"/>
</dbReference>
<keyword evidence="5 6" id="KW-0411">Iron-sulfur</keyword>
<dbReference type="Proteomes" id="UP000662259">
    <property type="component" value="Unassembled WGS sequence"/>
</dbReference>
<keyword evidence="3" id="KW-0677">Repeat</keyword>
<evidence type="ECO:0000256" key="5">
    <source>
        <dbReference type="ARBA" id="ARBA00023014"/>
    </source>
</evidence>
<evidence type="ECO:0000256" key="2">
    <source>
        <dbReference type="ARBA" id="ARBA00022723"/>
    </source>
</evidence>